<dbReference type="EMBL" id="FPHL01000054">
    <property type="protein sequence ID" value="SFV68730.1"/>
    <property type="molecule type" value="Genomic_DNA"/>
</dbReference>
<name>A0A1W1CS76_9ZZZZ</name>
<dbReference type="AlphaFoldDB" id="A0A1W1CS76"/>
<organism evidence="1">
    <name type="scientific">hydrothermal vent metagenome</name>
    <dbReference type="NCBI Taxonomy" id="652676"/>
    <lineage>
        <taxon>unclassified sequences</taxon>
        <taxon>metagenomes</taxon>
        <taxon>ecological metagenomes</taxon>
    </lineage>
</organism>
<protein>
    <submittedName>
        <fullName evidence="1">Uncharacterized protein</fullName>
    </submittedName>
</protein>
<reference evidence="1" key="1">
    <citation type="submission" date="2016-10" db="EMBL/GenBank/DDBJ databases">
        <authorList>
            <person name="de Groot N.N."/>
        </authorList>
    </citation>
    <scope>NUCLEOTIDE SEQUENCE</scope>
</reference>
<evidence type="ECO:0000313" key="1">
    <source>
        <dbReference type="EMBL" id="SFV68730.1"/>
    </source>
</evidence>
<proteinExistence type="predicted"/>
<gene>
    <name evidence="1" type="ORF">MNB_SV-10-1073</name>
</gene>
<accession>A0A1W1CS76</accession>
<sequence>MAHFQPQHGHVETVIRGIRIAAETEELVLAQPESLPVVSEIIAHHIETVHIRSRLKRCMCGKDRSFFDFFYRLFQTHFFIFNETSDPFTKRKSRMSFIQMENRVLDAELFEHPVSAYAEHDLLSETLVHIGDIEMGTDASVPGIILFHIRIEQIERHTPDIDLPYRSVDRRVDKRHLYRKMLPVLVKNPFNGSIVFVYGFIRSVLPAVTAYDLSDITLCIHKADPHQRKPHIA</sequence>